<reference evidence="2 3" key="2">
    <citation type="submission" date="2015-05" db="EMBL/GenBank/DDBJ databases">
        <title>Distinctive expansion of gene families associated with plant cell wall degradation and secondary metabolism in the genomes of grapevine trunk pathogens.</title>
        <authorList>
            <person name="Lawrence D.P."/>
            <person name="Travadon R."/>
            <person name="Rolshausen P.E."/>
            <person name="Baumgartner K."/>
        </authorList>
    </citation>
    <scope>NUCLEOTIDE SEQUENCE [LARGE SCALE GENOMIC DNA]</scope>
    <source>
        <strain evidence="2">DS831</strain>
    </source>
</reference>
<feature type="compositionally biased region" description="Low complexity" evidence="1">
    <location>
        <begin position="181"/>
        <end position="200"/>
    </location>
</feature>
<feature type="compositionally biased region" description="Low complexity" evidence="1">
    <location>
        <begin position="111"/>
        <end position="121"/>
    </location>
</feature>
<feature type="compositionally biased region" description="Acidic residues" evidence="1">
    <location>
        <begin position="50"/>
        <end position="62"/>
    </location>
</feature>
<feature type="region of interest" description="Disordered" evidence="1">
    <location>
        <begin position="181"/>
        <end position="272"/>
    </location>
</feature>
<evidence type="ECO:0000256" key="1">
    <source>
        <dbReference type="SAM" id="MobiDB-lite"/>
    </source>
</evidence>
<feature type="compositionally biased region" description="Basic and acidic residues" evidence="1">
    <location>
        <begin position="255"/>
        <end position="272"/>
    </location>
</feature>
<sequence length="272" mass="28249">MDFNSILHAYNKIMADRATSNTTVRSDNQHDTPPAYSTLTTAPPTADSDMGSDTDSEVEDDNPGQTITINASTIIQGSNNIIAVPPIDGPRLTSILLSLLHGTLPTQIQAQQQQQQQQREQLAAHGTSPAGTAAPQQHLPGHLPGDDSSKRPLPSIRVDCGTRIVGDRNVIGALPPSLRAGAATGGTASPAGAAIQQQQQSGGGTMTRRGDGGRDEVSAGGMPTPPETPLSLTGGEAGSKKRKAGENEAETEAETGDREAKRERVDGAEGRV</sequence>
<proteinExistence type="predicted"/>
<feature type="region of interest" description="Disordered" evidence="1">
    <location>
        <begin position="20"/>
        <end position="64"/>
    </location>
</feature>
<dbReference type="AlphaFoldDB" id="A0A0G2E9G1"/>
<protein>
    <submittedName>
        <fullName evidence="2">Uncharacterized protein</fullName>
    </submittedName>
</protein>
<dbReference type="Proteomes" id="UP000034182">
    <property type="component" value="Unassembled WGS sequence"/>
</dbReference>
<evidence type="ECO:0000313" key="2">
    <source>
        <dbReference type="EMBL" id="KKY18971.1"/>
    </source>
</evidence>
<evidence type="ECO:0000313" key="3">
    <source>
        <dbReference type="Proteomes" id="UP000034182"/>
    </source>
</evidence>
<comment type="caution">
    <text evidence="2">The sequence shown here is derived from an EMBL/GenBank/DDBJ whole genome shotgun (WGS) entry which is preliminary data.</text>
</comment>
<gene>
    <name evidence="2" type="ORF">UCDDS831_g05603</name>
</gene>
<organism evidence="2 3">
    <name type="scientific">Diplodia seriata</name>
    <dbReference type="NCBI Taxonomy" id="420778"/>
    <lineage>
        <taxon>Eukaryota</taxon>
        <taxon>Fungi</taxon>
        <taxon>Dikarya</taxon>
        <taxon>Ascomycota</taxon>
        <taxon>Pezizomycotina</taxon>
        <taxon>Dothideomycetes</taxon>
        <taxon>Dothideomycetes incertae sedis</taxon>
        <taxon>Botryosphaeriales</taxon>
        <taxon>Botryosphaeriaceae</taxon>
        <taxon>Diplodia</taxon>
    </lineage>
</organism>
<accession>A0A0G2E9G1</accession>
<name>A0A0G2E9G1_9PEZI</name>
<feature type="compositionally biased region" description="Basic and acidic residues" evidence="1">
    <location>
        <begin position="208"/>
        <end position="217"/>
    </location>
</feature>
<feature type="region of interest" description="Disordered" evidence="1">
    <location>
        <begin position="111"/>
        <end position="155"/>
    </location>
</feature>
<reference evidence="2 3" key="1">
    <citation type="submission" date="2015-03" db="EMBL/GenBank/DDBJ databases">
        <authorList>
            <person name="Morales-Cruz A."/>
            <person name="Amrine K.C."/>
            <person name="Cantu D."/>
        </authorList>
    </citation>
    <scope>NUCLEOTIDE SEQUENCE [LARGE SCALE GENOMIC DNA]</scope>
    <source>
        <strain evidence="2">DS831</strain>
    </source>
</reference>
<dbReference type="EMBL" id="LAQI01000116">
    <property type="protein sequence ID" value="KKY18971.1"/>
    <property type="molecule type" value="Genomic_DNA"/>
</dbReference>